<protein>
    <submittedName>
        <fullName evidence="1">Uncharacterized protein</fullName>
    </submittedName>
</protein>
<proteinExistence type="predicted"/>
<reference evidence="1 2" key="2">
    <citation type="journal article" date="2022" name="Mol. Ecol. Resour.">
        <title>The genomes of chicory, endive, great burdock and yacon provide insights into Asteraceae paleo-polyploidization history and plant inulin production.</title>
        <authorList>
            <person name="Fan W."/>
            <person name="Wang S."/>
            <person name="Wang H."/>
            <person name="Wang A."/>
            <person name="Jiang F."/>
            <person name="Liu H."/>
            <person name="Zhao H."/>
            <person name="Xu D."/>
            <person name="Zhang Y."/>
        </authorList>
    </citation>
    <scope>NUCLEOTIDE SEQUENCE [LARGE SCALE GENOMIC DNA]</scope>
    <source>
        <strain evidence="2">cv. Punajuju</strain>
        <tissue evidence="1">Leaves</tissue>
    </source>
</reference>
<evidence type="ECO:0000313" key="2">
    <source>
        <dbReference type="Proteomes" id="UP001055811"/>
    </source>
</evidence>
<organism evidence="1 2">
    <name type="scientific">Cichorium intybus</name>
    <name type="common">Chicory</name>
    <dbReference type="NCBI Taxonomy" id="13427"/>
    <lineage>
        <taxon>Eukaryota</taxon>
        <taxon>Viridiplantae</taxon>
        <taxon>Streptophyta</taxon>
        <taxon>Embryophyta</taxon>
        <taxon>Tracheophyta</taxon>
        <taxon>Spermatophyta</taxon>
        <taxon>Magnoliopsida</taxon>
        <taxon>eudicotyledons</taxon>
        <taxon>Gunneridae</taxon>
        <taxon>Pentapetalae</taxon>
        <taxon>asterids</taxon>
        <taxon>campanulids</taxon>
        <taxon>Asterales</taxon>
        <taxon>Asteraceae</taxon>
        <taxon>Cichorioideae</taxon>
        <taxon>Cichorieae</taxon>
        <taxon>Cichoriinae</taxon>
        <taxon>Cichorium</taxon>
    </lineage>
</organism>
<reference evidence="2" key="1">
    <citation type="journal article" date="2022" name="Mol. Ecol. Resour.">
        <title>The genomes of chicory, endive, great burdock and yacon provide insights into Asteraceae palaeo-polyploidization history and plant inulin production.</title>
        <authorList>
            <person name="Fan W."/>
            <person name="Wang S."/>
            <person name="Wang H."/>
            <person name="Wang A."/>
            <person name="Jiang F."/>
            <person name="Liu H."/>
            <person name="Zhao H."/>
            <person name="Xu D."/>
            <person name="Zhang Y."/>
        </authorList>
    </citation>
    <scope>NUCLEOTIDE SEQUENCE [LARGE SCALE GENOMIC DNA]</scope>
    <source>
        <strain evidence="2">cv. Punajuju</strain>
    </source>
</reference>
<evidence type="ECO:0000313" key="1">
    <source>
        <dbReference type="EMBL" id="KAI3710314.1"/>
    </source>
</evidence>
<comment type="caution">
    <text evidence="1">The sequence shown here is derived from an EMBL/GenBank/DDBJ whole genome shotgun (WGS) entry which is preliminary data.</text>
</comment>
<gene>
    <name evidence="1" type="ORF">L2E82_40092</name>
</gene>
<accession>A0ACB9AJV7</accession>
<dbReference type="Proteomes" id="UP001055811">
    <property type="component" value="Linkage Group LG07"/>
</dbReference>
<name>A0ACB9AJV7_CICIN</name>
<dbReference type="EMBL" id="CM042015">
    <property type="protein sequence ID" value="KAI3710314.1"/>
    <property type="molecule type" value="Genomic_DNA"/>
</dbReference>
<keyword evidence="2" id="KW-1185">Reference proteome</keyword>
<sequence>MSFGCLRSRFGHVHELIHMIGRNARLFIRVKVQEDATQGKSITALFLASISRKDNVDVAISVSSLVEFLSVSCILPNTGLVSVNTERFVLDGFVFLRTCLKKSVRYMSLRVPPCRHHEVRRLLLPPCRCRFLHHLCCICTTEISRQADEIVV</sequence>